<proteinExistence type="predicted"/>
<dbReference type="Pfam" id="PF09719">
    <property type="entry name" value="C_GCAxxG_C_C"/>
    <property type="match status" value="1"/>
</dbReference>
<accession>A0A1R1MNW6</accession>
<dbReference type="SUPFAM" id="SSF48695">
    <property type="entry name" value="Multiheme cytochromes"/>
    <property type="match status" value="1"/>
</dbReference>
<name>A0A1R1MNW6_9BACT</name>
<protein>
    <recommendedName>
        <fullName evidence="3">Chain A iron centre cytochrome C protein</fullName>
    </recommendedName>
</protein>
<dbReference type="OrthoDB" id="5430146at2"/>
<evidence type="ECO:0008006" key="3">
    <source>
        <dbReference type="Google" id="ProtNLM"/>
    </source>
</evidence>
<dbReference type="InterPro" id="IPR010181">
    <property type="entry name" value="CGCAxxGCC_motif"/>
</dbReference>
<evidence type="ECO:0000313" key="1">
    <source>
        <dbReference type="EMBL" id="OMH41384.1"/>
    </source>
</evidence>
<gene>
    <name evidence="1" type="ORF">BLW93_00415</name>
</gene>
<dbReference type="PROSITE" id="PS51318">
    <property type="entry name" value="TAT"/>
    <property type="match status" value="1"/>
</dbReference>
<evidence type="ECO:0000313" key="2">
    <source>
        <dbReference type="Proteomes" id="UP000187408"/>
    </source>
</evidence>
<comment type="caution">
    <text evidence="1">The sequence shown here is derived from an EMBL/GenBank/DDBJ whole genome shotgun (WGS) entry which is preliminary data.</text>
</comment>
<keyword evidence="2" id="KW-1185">Reference proteome</keyword>
<dbReference type="InterPro" id="IPR006311">
    <property type="entry name" value="TAT_signal"/>
</dbReference>
<dbReference type="InterPro" id="IPR036280">
    <property type="entry name" value="Multihaem_cyt_sf"/>
</dbReference>
<reference evidence="1 2" key="1">
    <citation type="submission" date="2016-10" db="EMBL/GenBank/DDBJ databases">
        <title>Genome sequence of a sulfur-reducing bacterium Desulfurobacterium indicum K6013.</title>
        <authorList>
            <person name="Cao J."/>
            <person name="Shao Z."/>
            <person name="Alain K."/>
            <person name="Jebbar M."/>
        </authorList>
    </citation>
    <scope>NUCLEOTIDE SEQUENCE [LARGE SCALE GENOMIC DNA]</scope>
    <source>
        <strain evidence="1 2">K6013</strain>
    </source>
</reference>
<dbReference type="EMBL" id="MOEN01000001">
    <property type="protein sequence ID" value="OMH41384.1"/>
    <property type="molecule type" value="Genomic_DNA"/>
</dbReference>
<dbReference type="AlphaFoldDB" id="A0A1R1MNW6"/>
<dbReference type="RefSeq" id="WP_076712134.1">
    <property type="nucleotide sequence ID" value="NZ_MOEN01000001.1"/>
</dbReference>
<dbReference type="STRING" id="1914305.BLW93_00415"/>
<sequence length="235" mass="25562">MSNKRREFIVKSLIGTAGLVVGGLSGAAAAGSKKMEPPYPYKSIDPDMIAEKAYGYYLKGHCAYGVFASILDTLKESVGGPYLGIPGELFEFGRGGINGWGTICGTLNGAAAIISISCKGWKKVIDALYRWYEETPLPMYYPKHPAKYKGVFAASVATSPLCHISVMKWIEKTGFAYDSKARSERCARLTADVAKKTVELLNAYHKGTFKPVSAPGIYKTKMDCMTCHNMKVGSR</sequence>
<dbReference type="Proteomes" id="UP000187408">
    <property type="component" value="Unassembled WGS sequence"/>
</dbReference>
<organism evidence="1 2">
    <name type="scientific">Desulfurobacterium indicum</name>
    <dbReference type="NCBI Taxonomy" id="1914305"/>
    <lineage>
        <taxon>Bacteria</taxon>
        <taxon>Pseudomonadati</taxon>
        <taxon>Aquificota</taxon>
        <taxon>Aquificia</taxon>
        <taxon>Desulfurobacteriales</taxon>
        <taxon>Desulfurobacteriaceae</taxon>
        <taxon>Desulfurobacterium</taxon>
    </lineage>
</organism>